<sequence length="165" mass="18288">MTIVFPGWYEGGFPDAELVAMDLAQTFLDMLTPQGLAVQWLTADHTALVESGTPVVRVYRGGMAMASGLFDPSAVQFGVIARTRSDSWAVLEYLRQMLLSYEHGGDVRREDGSITHLASAEEIQGPQMLPGLNPDHRLVPMTFRLLMRRPPNLPDYAVIRESLSL</sequence>
<dbReference type="OrthoDB" id="4752608at2"/>
<evidence type="ECO:0008006" key="3">
    <source>
        <dbReference type="Google" id="ProtNLM"/>
    </source>
</evidence>
<evidence type="ECO:0000313" key="1">
    <source>
        <dbReference type="EMBL" id="RBO87026.1"/>
    </source>
</evidence>
<protein>
    <recommendedName>
        <fullName evidence="3">Tail terminator</fullName>
    </recommendedName>
</protein>
<dbReference type="RefSeq" id="WP_067504970.1">
    <property type="nucleotide sequence ID" value="NZ_QNRE01000012.1"/>
</dbReference>
<accession>A0A366DAI2</accession>
<dbReference type="Proteomes" id="UP000252586">
    <property type="component" value="Unassembled WGS sequence"/>
</dbReference>
<dbReference type="AlphaFoldDB" id="A0A366DAI2"/>
<evidence type="ECO:0000313" key="2">
    <source>
        <dbReference type="Proteomes" id="UP000252586"/>
    </source>
</evidence>
<keyword evidence="2" id="KW-1185">Reference proteome</keyword>
<name>A0A366DAI2_9NOCA</name>
<gene>
    <name evidence="1" type="ORF">DFR74_112203</name>
</gene>
<dbReference type="Pfam" id="PF23841">
    <property type="entry name" value="Phage_tail_terminator_2"/>
    <property type="match status" value="1"/>
</dbReference>
<proteinExistence type="predicted"/>
<dbReference type="STRING" id="1210090.GCA_001613185_01343"/>
<organism evidence="1 2">
    <name type="scientific">Nocardia puris</name>
    <dbReference type="NCBI Taxonomy" id="208602"/>
    <lineage>
        <taxon>Bacteria</taxon>
        <taxon>Bacillati</taxon>
        <taxon>Actinomycetota</taxon>
        <taxon>Actinomycetes</taxon>
        <taxon>Mycobacteriales</taxon>
        <taxon>Nocardiaceae</taxon>
        <taxon>Nocardia</taxon>
    </lineage>
</organism>
<dbReference type="EMBL" id="QNRE01000012">
    <property type="protein sequence ID" value="RBO87026.1"/>
    <property type="molecule type" value="Genomic_DNA"/>
</dbReference>
<reference evidence="1 2" key="1">
    <citation type="submission" date="2018-06" db="EMBL/GenBank/DDBJ databases">
        <title>Genomic Encyclopedia of Type Strains, Phase IV (KMG-IV): sequencing the most valuable type-strain genomes for metagenomic binning, comparative biology and taxonomic classification.</title>
        <authorList>
            <person name="Goeker M."/>
        </authorList>
    </citation>
    <scope>NUCLEOTIDE SEQUENCE [LARGE SCALE GENOMIC DNA]</scope>
    <source>
        <strain evidence="1 2">DSM 44599</strain>
    </source>
</reference>
<comment type="caution">
    <text evidence="1">The sequence shown here is derived from an EMBL/GenBank/DDBJ whole genome shotgun (WGS) entry which is preliminary data.</text>
</comment>
<dbReference type="InterPro" id="IPR057003">
    <property type="entry name" value="Phage_tail_terminator_2"/>
</dbReference>